<sequence>MLQFQPPGFGHKVIHTSLGAMVYYTQTNAPWAFADTEDLPPLLFLHNFGGGASAYEWSKVYPAFASNYHILAPDLIGWGESAHPVRDYKIRDYLSTIAEFIIETCRQPVTVVASSLTAAFAIRLAIVQPNLFKALYLVSPSGFDDFGQGAGRRLPLSVINAPLLDNFIYILGAENEIAVRNFLQSFLFAKSQRVSQEMVEAYLTSAQQPNAKFAALSFLRGDLYFDLSLYIKQLTIPTVIFWGEKAQFTSIKLGQRLANLNPSAIRDFYAIADAGILPHLEMPEVVIGFLQRYLGGVGSREWGMREQGEQGRQGENN</sequence>
<gene>
    <name evidence="2" type="ORF">COO91_02096</name>
</gene>
<dbReference type="InterPro" id="IPR000073">
    <property type="entry name" value="AB_hydrolase_1"/>
</dbReference>
<dbReference type="PANTHER" id="PTHR46438:SF2">
    <property type="entry name" value="ALPHA_BETA-HYDROLASES SUPERFAMILY PROTEIN"/>
    <property type="match status" value="1"/>
</dbReference>
<dbReference type="RefSeq" id="WP_225912500.1">
    <property type="nucleotide sequence ID" value="NZ_CAWNNC010000001.1"/>
</dbReference>
<proteinExistence type="predicted"/>
<reference evidence="2 3" key="1">
    <citation type="submission" date="2017-11" db="EMBL/GenBank/DDBJ databases">
        <title>Complete genome of a free-living desiccation-tolerant cyanobacterium and its photosynthetic adaptation to extreme terrestrial habitat.</title>
        <authorList>
            <person name="Shang J."/>
        </authorList>
    </citation>
    <scope>NUCLEOTIDE SEQUENCE [LARGE SCALE GENOMIC DNA]</scope>
    <source>
        <strain evidence="2 3">CCNUN1</strain>
    </source>
</reference>
<dbReference type="PANTHER" id="PTHR46438">
    <property type="entry name" value="ALPHA/BETA-HYDROLASES SUPERFAMILY PROTEIN"/>
    <property type="match status" value="1"/>
</dbReference>
<dbReference type="KEGG" id="nfl:COO91_02096"/>
<evidence type="ECO:0000313" key="2">
    <source>
        <dbReference type="EMBL" id="AUB36195.1"/>
    </source>
</evidence>
<evidence type="ECO:0000259" key="1">
    <source>
        <dbReference type="Pfam" id="PF12697"/>
    </source>
</evidence>
<dbReference type="Gene3D" id="3.40.50.1820">
    <property type="entry name" value="alpha/beta hydrolase"/>
    <property type="match status" value="1"/>
</dbReference>
<protein>
    <submittedName>
        <fullName evidence="2">Pimeloyl-ACP methyl ester carboxylesterase</fullName>
    </submittedName>
</protein>
<dbReference type="InterPro" id="IPR029058">
    <property type="entry name" value="AB_hydrolase_fold"/>
</dbReference>
<feature type="domain" description="AB hydrolase-1" evidence="1">
    <location>
        <begin position="42"/>
        <end position="287"/>
    </location>
</feature>
<dbReference type="Proteomes" id="UP000232003">
    <property type="component" value="Chromosome"/>
</dbReference>
<keyword evidence="3" id="KW-1185">Reference proteome</keyword>
<accession>A0A2K8SMY1</accession>
<dbReference type="SUPFAM" id="SSF53474">
    <property type="entry name" value="alpha/beta-Hydrolases"/>
    <property type="match status" value="1"/>
</dbReference>
<dbReference type="PRINTS" id="PR00111">
    <property type="entry name" value="ABHYDROLASE"/>
</dbReference>
<dbReference type="EMBL" id="CP024785">
    <property type="protein sequence ID" value="AUB36195.1"/>
    <property type="molecule type" value="Genomic_DNA"/>
</dbReference>
<name>A0A2K8SMY1_9NOSO</name>
<dbReference type="AlphaFoldDB" id="A0A2K8SMY1"/>
<dbReference type="Pfam" id="PF12697">
    <property type="entry name" value="Abhydrolase_6"/>
    <property type="match status" value="1"/>
</dbReference>
<organism evidence="2 3">
    <name type="scientific">Nostoc flagelliforme CCNUN1</name>
    <dbReference type="NCBI Taxonomy" id="2038116"/>
    <lineage>
        <taxon>Bacteria</taxon>
        <taxon>Bacillati</taxon>
        <taxon>Cyanobacteriota</taxon>
        <taxon>Cyanophyceae</taxon>
        <taxon>Nostocales</taxon>
        <taxon>Nostocaceae</taxon>
        <taxon>Nostoc</taxon>
    </lineage>
</organism>
<evidence type="ECO:0000313" key="3">
    <source>
        <dbReference type="Proteomes" id="UP000232003"/>
    </source>
</evidence>